<dbReference type="RefSeq" id="YP_009055993.1">
    <property type="nucleotide sequence ID" value="NC_024788.1"/>
</dbReference>
<dbReference type="EMBL" id="KJ489402">
    <property type="protein sequence ID" value="AIF72104.1"/>
    <property type="molecule type" value="Genomic_DNA"/>
</dbReference>
<keyword evidence="2" id="KW-1185">Reference proteome</keyword>
<evidence type="ECO:0000313" key="1">
    <source>
        <dbReference type="EMBL" id="AIF72104.1"/>
    </source>
</evidence>
<sequence length="109" mass="12219">MKHKKKIMGACVATMCACSFGLGWGYNQVQHERKEEVRNEAIKNTPRNVEYEVASIEGDEYLAIGNEFDKYGMRQGIKLTPQQVGKCLEIGDKVVGVWEGKNLVNVIAK</sequence>
<organism evidence="1 2">
    <name type="scientific">Bacillus phage Riley</name>
    <dbReference type="NCBI Taxonomy" id="1486662"/>
    <lineage>
        <taxon>Viruses</taxon>
        <taxon>Duplodnaviria</taxon>
        <taxon>Heunggongvirae</taxon>
        <taxon>Uroviricota</taxon>
        <taxon>Caudoviricetes</taxon>
        <taxon>Herelleviridae</taxon>
        <taxon>Bastillevirinae</taxon>
        <taxon>Bequatrovirus</taxon>
        <taxon>Bequatrovirus riley</taxon>
    </lineage>
</organism>
<proteinExistence type="predicted"/>
<evidence type="ECO:0000313" key="2">
    <source>
        <dbReference type="Proteomes" id="UP000028561"/>
    </source>
</evidence>
<evidence type="ECO:0008006" key="3">
    <source>
        <dbReference type="Google" id="ProtNLM"/>
    </source>
</evidence>
<protein>
    <recommendedName>
        <fullName evidence="3">Lipoprotein</fullName>
    </recommendedName>
</protein>
<reference evidence="1 2" key="2">
    <citation type="journal article" date="2016" name="Virology (Lond)">
        <title>Genomic characterization and comparison of seven Myoviridae bacteriophage infecting Bacillus thuringiensis.</title>
        <authorList>
            <person name="Sauder A.B."/>
            <person name="Quinn M.R."/>
            <person name="Brouillette A."/>
            <person name="Caruso S."/>
            <person name="Cresawn S."/>
            <person name="Erill I."/>
            <person name="Lewis L."/>
            <person name="Loesser-Casey K."/>
            <person name="Pate M."/>
            <person name="Scott C."/>
            <person name="Stockwell S."/>
            <person name="Temple L."/>
        </authorList>
    </citation>
    <scope>NUCLEOTIDE SEQUENCE [LARGE SCALE GENOMIC DNA]</scope>
</reference>
<reference evidence="2" key="1">
    <citation type="submission" date="2014-09" db="EMBL/GenBank/DDBJ databases">
        <title>Genomic characterization and comparison of seven Myoviridae bacteriophage infecting Bacillus thuringiensis.</title>
        <authorList>
            <person name="Sauder A.B."/>
            <person name="McKenzie Q.R."/>
            <person name="Temple L.M."/>
            <person name="Alexis B.K."/>
            <person name="Al-Atrache Z."/>
            <person name="Lewis L.O."/>
            <person name="Loesser-Casey K.E."/>
            <person name="Mitchell K.J."/>
        </authorList>
    </citation>
    <scope>NUCLEOTIDE SEQUENCE [LARGE SCALE GENOMIC DNA]</scope>
</reference>
<dbReference type="KEGG" id="vg:20283215"/>
<dbReference type="Proteomes" id="UP000028561">
    <property type="component" value="Segment"/>
</dbReference>
<dbReference type="GeneID" id="20283215"/>
<accession>A0A075M0G1</accession>
<dbReference type="PROSITE" id="PS51257">
    <property type="entry name" value="PROKAR_LIPOPROTEIN"/>
    <property type="match status" value="1"/>
</dbReference>
<name>A0A075M0G1_9CAUD</name>